<feature type="transmembrane region" description="Helical" evidence="5">
    <location>
        <begin position="170"/>
        <end position="198"/>
    </location>
</feature>
<feature type="transmembrane region" description="Helical" evidence="5">
    <location>
        <begin position="6"/>
        <end position="25"/>
    </location>
</feature>
<dbReference type="Gene3D" id="1.20.1420.30">
    <property type="entry name" value="NCX, central ion-binding region"/>
    <property type="match status" value="1"/>
</dbReference>
<feature type="domain" description="Sodium/calcium exchanger membrane region" evidence="6">
    <location>
        <begin position="6"/>
        <end position="145"/>
    </location>
</feature>
<dbReference type="Proteomes" id="UP000433575">
    <property type="component" value="Unassembled WGS sequence"/>
</dbReference>
<organism evidence="7 9">
    <name type="scientific">Holdemania massiliensis</name>
    <dbReference type="NCBI Taxonomy" id="1468449"/>
    <lineage>
        <taxon>Bacteria</taxon>
        <taxon>Bacillati</taxon>
        <taxon>Bacillota</taxon>
        <taxon>Erysipelotrichia</taxon>
        <taxon>Erysipelotrichales</taxon>
        <taxon>Erysipelotrichaceae</taxon>
        <taxon>Holdemania</taxon>
    </lineage>
</organism>
<dbReference type="GO" id="GO:0005262">
    <property type="term" value="F:calcium channel activity"/>
    <property type="evidence" value="ECO:0007669"/>
    <property type="project" value="TreeGrafter"/>
</dbReference>
<keyword evidence="3 5" id="KW-1133">Transmembrane helix</keyword>
<evidence type="ECO:0000256" key="4">
    <source>
        <dbReference type="ARBA" id="ARBA00023136"/>
    </source>
</evidence>
<reference evidence="9 10" key="1">
    <citation type="journal article" date="2019" name="Nat. Med.">
        <title>A library of human gut bacterial isolates paired with longitudinal multiomics data enables mechanistic microbiome research.</title>
        <authorList>
            <person name="Poyet M."/>
            <person name="Groussin M."/>
            <person name="Gibbons S.M."/>
            <person name="Avila-Pacheco J."/>
            <person name="Jiang X."/>
            <person name="Kearney S.M."/>
            <person name="Perrotta A.R."/>
            <person name="Berdy B."/>
            <person name="Zhao S."/>
            <person name="Lieberman T.D."/>
            <person name="Swanson P.K."/>
            <person name="Smith M."/>
            <person name="Roesemann S."/>
            <person name="Alexander J.E."/>
            <person name="Rich S.A."/>
            <person name="Livny J."/>
            <person name="Vlamakis H."/>
            <person name="Clish C."/>
            <person name="Bullock K."/>
            <person name="Deik A."/>
            <person name="Scott J."/>
            <person name="Pierce K.A."/>
            <person name="Xavier R.J."/>
            <person name="Alm E.J."/>
        </authorList>
    </citation>
    <scope>NUCLEOTIDE SEQUENCE [LARGE SCALE GENOMIC DNA]</scope>
    <source>
        <strain evidence="7 9">BIOML-A4</strain>
        <strain evidence="8 10">BIOML-A5</strain>
    </source>
</reference>
<comment type="caution">
    <text evidence="7">The sequence shown here is derived from an EMBL/GenBank/DDBJ whole genome shotgun (WGS) entry which is preliminary data.</text>
</comment>
<dbReference type="EMBL" id="WKPJ01000001">
    <property type="protein sequence ID" value="MSA88012.1"/>
    <property type="molecule type" value="Genomic_DNA"/>
</dbReference>
<dbReference type="Proteomes" id="UP000480929">
    <property type="component" value="Unassembled WGS sequence"/>
</dbReference>
<sequence length="312" mass="32870">MSIEVAVILFLAGVFLVVKGGDLFVEAASWIAKASGIPSFIVGATIVSLATTLPEMIVSVIAALQGKTEMAIGNAVGSVIANTGLILAVAMVFMTIAIQRKDYIKHCVLLITAAAVLFLFSLSGALSFIGSLILIGIFLISMVLNVRNAMQQQEDTERIQTTRKEIIRRIVMFLFGALGIVAGSQLLVNSGSALAAFFGVPERIVAVTMIAIGTSLPELVTTVTAIIKKESSLSIGNLIGANILDLTLILPICSFVSGQALPVSAQSLALDMPACLLITIVALLPLLMKEKGSKIQGLSLILSYSLYLFFVL</sequence>
<evidence type="ECO:0000256" key="5">
    <source>
        <dbReference type="SAM" id="Phobius"/>
    </source>
</evidence>
<keyword evidence="4 5" id="KW-0472">Membrane</keyword>
<feature type="transmembrane region" description="Helical" evidence="5">
    <location>
        <begin position="239"/>
        <end position="261"/>
    </location>
</feature>
<evidence type="ECO:0000313" key="8">
    <source>
        <dbReference type="EMBL" id="MSC31808.1"/>
    </source>
</evidence>
<feature type="transmembrane region" description="Helical" evidence="5">
    <location>
        <begin position="267"/>
        <end position="288"/>
    </location>
</feature>
<keyword evidence="2 5" id="KW-0812">Transmembrane</keyword>
<proteinExistence type="predicted"/>
<dbReference type="RefSeq" id="WP_020224585.1">
    <property type="nucleotide sequence ID" value="NZ_CABKSC010000002.1"/>
</dbReference>
<keyword evidence="10" id="KW-1185">Reference proteome</keyword>
<protein>
    <submittedName>
        <fullName evidence="7">Calcium/sodium antiporter</fullName>
    </submittedName>
</protein>
<gene>
    <name evidence="8" type="ORF">GKD88_01535</name>
    <name evidence="7" type="ORF">GKE08_01525</name>
</gene>
<feature type="transmembrane region" description="Helical" evidence="5">
    <location>
        <begin position="37"/>
        <end position="63"/>
    </location>
</feature>
<dbReference type="NCBIfam" id="TIGR00367">
    <property type="entry name" value="calcium/sodium antiporter"/>
    <property type="match status" value="1"/>
</dbReference>
<feature type="transmembrane region" description="Helical" evidence="5">
    <location>
        <begin position="128"/>
        <end position="149"/>
    </location>
</feature>
<feature type="domain" description="Sodium/calcium exchanger membrane region" evidence="6">
    <location>
        <begin position="170"/>
        <end position="311"/>
    </location>
</feature>
<feature type="transmembrane region" description="Helical" evidence="5">
    <location>
        <begin position="204"/>
        <end position="227"/>
    </location>
</feature>
<evidence type="ECO:0000256" key="2">
    <source>
        <dbReference type="ARBA" id="ARBA00022692"/>
    </source>
</evidence>
<evidence type="ECO:0000313" key="10">
    <source>
        <dbReference type="Proteomes" id="UP000480929"/>
    </source>
</evidence>
<dbReference type="GO" id="GO:0008273">
    <property type="term" value="F:calcium, potassium:sodium antiporter activity"/>
    <property type="evidence" value="ECO:0007669"/>
    <property type="project" value="TreeGrafter"/>
</dbReference>
<accession>A0A6N7S2T9</accession>
<evidence type="ECO:0000313" key="7">
    <source>
        <dbReference type="EMBL" id="MSA88012.1"/>
    </source>
</evidence>
<dbReference type="Pfam" id="PF01699">
    <property type="entry name" value="Na_Ca_ex"/>
    <property type="match status" value="2"/>
</dbReference>
<name>A0A6N7S2T9_9FIRM</name>
<dbReference type="EMBL" id="WKPI01000001">
    <property type="protein sequence ID" value="MSC31808.1"/>
    <property type="molecule type" value="Genomic_DNA"/>
</dbReference>
<dbReference type="GeneID" id="42456435"/>
<evidence type="ECO:0000256" key="3">
    <source>
        <dbReference type="ARBA" id="ARBA00022989"/>
    </source>
</evidence>
<evidence type="ECO:0000313" key="9">
    <source>
        <dbReference type="Proteomes" id="UP000433575"/>
    </source>
</evidence>
<evidence type="ECO:0000256" key="1">
    <source>
        <dbReference type="ARBA" id="ARBA00004141"/>
    </source>
</evidence>
<dbReference type="GO" id="GO:0006874">
    <property type="term" value="P:intracellular calcium ion homeostasis"/>
    <property type="evidence" value="ECO:0007669"/>
    <property type="project" value="TreeGrafter"/>
</dbReference>
<dbReference type="PANTHER" id="PTHR10846">
    <property type="entry name" value="SODIUM/POTASSIUM/CALCIUM EXCHANGER"/>
    <property type="match status" value="1"/>
</dbReference>
<dbReference type="PANTHER" id="PTHR10846:SF8">
    <property type="entry name" value="INNER MEMBRANE PROTEIN YRBG"/>
    <property type="match status" value="1"/>
</dbReference>
<dbReference type="InterPro" id="IPR044880">
    <property type="entry name" value="NCX_ion-bd_dom_sf"/>
</dbReference>
<comment type="subcellular location">
    <subcellularLocation>
        <location evidence="1">Membrane</location>
        <topology evidence="1">Multi-pass membrane protein</topology>
    </subcellularLocation>
</comment>
<dbReference type="OrthoDB" id="9794225at2"/>
<evidence type="ECO:0000259" key="6">
    <source>
        <dbReference type="Pfam" id="PF01699"/>
    </source>
</evidence>
<dbReference type="AlphaFoldDB" id="A0A6N7S2T9"/>
<dbReference type="GO" id="GO:0005886">
    <property type="term" value="C:plasma membrane"/>
    <property type="evidence" value="ECO:0007669"/>
    <property type="project" value="TreeGrafter"/>
</dbReference>
<dbReference type="InterPro" id="IPR004481">
    <property type="entry name" value="K/Na/Ca-exchanger"/>
</dbReference>
<dbReference type="InterPro" id="IPR004837">
    <property type="entry name" value="NaCa_Exmemb"/>
</dbReference>
<feature type="transmembrane region" description="Helical" evidence="5">
    <location>
        <begin position="75"/>
        <end position="96"/>
    </location>
</feature>